<dbReference type="AlphaFoldDB" id="A0A8S2IUV8"/>
<dbReference type="Proteomes" id="UP000677228">
    <property type="component" value="Unassembled WGS sequence"/>
</dbReference>
<gene>
    <name evidence="2" type="ORF">OVA965_LOCUS14546</name>
    <name evidence="3" type="ORF">TMI583_LOCUS14550</name>
</gene>
<feature type="compositionally biased region" description="Low complexity" evidence="1">
    <location>
        <begin position="690"/>
        <end position="711"/>
    </location>
</feature>
<feature type="compositionally biased region" description="Basic residues" evidence="1">
    <location>
        <begin position="679"/>
        <end position="689"/>
    </location>
</feature>
<feature type="compositionally biased region" description="Acidic residues" evidence="1">
    <location>
        <begin position="660"/>
        <end position="672"/>
    </location>
</feature>
<protein>
    <submittedName>
        <fullName evidence="3">Uncharacterized protein</fullName>
    </submittedName>
</protein>
<evidence type="ECO:0000313" key="4">
    <source>
        <dbReference type="Proteomes" id="UP000682733"/>
    </source>
</evidence>
<dbReference type="PANTHER" id="PTHR31424:SF3">
    <property type="entry name" value="RING-TYPE DOMAIN-CONTAINING PROTEIN"/>
    <property type="match status" value="1"/>
</dbReference>
<name>A0A8S2IUV8_9BILA</name>
<organism evidence="3 4">
    <name type="scientific">Didymodactylos carnosus</name>
    <dbReference type="NCBI Taxonomy" id="1234261"/>
    <lineage>
        <taxon>Eukaryota</taxon>
        <taxon>Metazoa</taxon>
        <taxon>Spiralia</taxon>
        <taxon>Gnathifera</taxon>
        <taxon>Rotifera</taxon>
        <taxon>Eurotatoria</taxon>
        <taxon>Bdelloidea</taxon>
        <taxon>Philodinida</taxon>
        <taxon>Philodinidae</taxon>
        <taxon>Didymodactylos</taxon>
    </lineage>
</organism>
<accession>A0A8S2IUV8</accession>
<evidence type="ECO:0000256" key="1">
    <source>
        <dbReference type="SAM" id="MobiDB-lite"/>
    </source>
</evidence>
<evidence type="ECO:0000313" key="2">
    <source>
        <dbReference type="EMBL" id="CAF1000733.1"/>
    </source>
</evidence>
<dbReference type="PANTHER" id="PTHR31424">
    <property type="entry name" value="PROTEIN CBG23806"/>
    <property type="match status" value="1"/>
</dbReference>
<feature type="region of interest" description="Disordered" evidence="1">
    <location>
        <begin position="652"/>
        <end position="715"/>
    </location>
</feature>
<dbReference type="EMBL" id="CAJNOK010006336">
    <property type="protein sequence ID" value="CAF1000733.1"/>
    <property type="molecule type" value="Genomic_DNA"/>
</dbReference>
<evidence type="ECO:0000313" key="3">
    <source>
        <dbReference type="EMBL" id="CAF3770159.1"/>
    </source>
</evidence>
<dbReference type="Proteomes" id="UP000682733">
    <property type="component" value="Unassembled WGS sequence"/>
</dbReference>
<sequence>MKSEYVTWECSLDPIRESGKYKRKEFEKGPVHELQEYIPQASFEVRSNCTQSKSRFGSNLINTVKEMLPFTQSKKLRKSRSDLSGDATKRLIRINIQNYIDVDPELADPNFTQITITTVLDILDTLGDKYDRSKLEKEIKQQINFFRNECAKTKKKSHHATKYCWKNTLALVFDVEKNENVDKQRKDWLNPNFEHSLPVPFANVASTTSTTTTGTIATSPGSLKEEDAFNIHFNVHPTYIQVFMPSIITSYMFNGNEEIIAVRFKRLKQIIFDFLNNRQLVEEYDENVERIVKVRLRQAFYAAIIAKLSDTSKATKNPIISCFIPNKSIVSSTITTRLQKRAEMHLNRDYAVTTHPGDEIIDDMITRPSLHDDPERTQTTGIQLTTAQQLRTMTTMTPFLRAVSLEPDKYDIIEEWNFDKEEKILRREENLLANKYYSEFLLWKLQYTVSHRAYEKVSQQCRILKAMPPPLHKLNLLTQFYEKNLFITSTEHGVYFHVRRAILMLVYSNYDLFKAILNSGARTLTFRLCEDGTWIGKNLTCVVSSLGWIDLGVKGQAANNLIPIAIVKIPKETRMNLQEYLTKSYVDMFARDQVIVLDGTEFNIRFCYSADYKMVSQIMGLGGVHSPYQCNWCKYLKMGLNYYRTDEEEEEYRMKNDSSTVEEIDENVEDGDGLIQPRKSQRGRKKTTTRSRSSSSQRGRGRATSTGTTTSEPIKSKLEAIPKIAKITREDVFKRWSAYDVDRGARTLEEHLEEIGHAYPKYGYVDKPIYGRNFDYKDIVVDLLHMKLRICDALLKHAIKIASEVGEDGTHDDIKKQTNDALIYFEKFKELQRAGMRFKIEANLIVVVGSVNGMKHERFTKQLRLTDIAKNQQRASKWMKLTSDFFHILDMLKKTTIENFIMMQ</sequence>
<proteinExistence type="predicted"/>
<dbReference type="EMBL" id="CAJOBA010006344">
    <property type="protein sequence ID" value="CAF3770159.1"/>
    <property type="molecule type" value="Genomic_DNA"/>
</dbReference>
<reference evidence="3" key="1">
    <citation type="submission" date="2021-02" db="EMBL/GenBank/DDBJ databases">
        <authorList>
            <person name="Nowell W R."/>
        </authorList>
    </citation>
    <scope>NUCLEOTIDE SEQUENCE</scope>
</reference>
<comment type="caution">
    <text evidence="3">The sequence shown here is derived from an EMBL/GenBank/DDBJ whole genome shotgun (WGS) entry which is preliminary data.</text>
</comment>